<dbReference type="InterPro" id="IPR025202">
    <property type="entry name" value="PLD-like_dom"/>
</dbReference>
<dbReference type="Proteomes" id="UP000885759">
    <property type="component" value="Unassembled WGS sequence"/>
</dbReference>
<organism evidence="2">
    <name type="scientific">Oceanithermus profundus</name>
    <dbReference type="NCBI Taxonomy" id="187137"/>
    <lineage>
        <taxon>Bacteria</taxon>
        <taxon>Thermotogati</taxon>
        <taxon>Deinococcota</taxon>
        <taxon>Deinococci</taxon>
        <taxon>Thermales</taxon>
        <taxon>Thermaceae</taxon>
        <taxon>Oceanithermus</taxon>
    </lineage>
</organism>
<dbReference type="AlphaFoldDB" id="A0A7C4VDY2"/>
<sequence length="397" mass="44961">MPSEPPTLTTISPSSIRSVSSQVLYKAARRGVERRISNLPYKGAHGLNLVHSGDRSYNQYMKLYATRGGLQLTAKGALETVLGQGGGMVRVAAPYLRPRELDGLLDRSFRLLVDEKNLVRSNRKNCARLSKLLYAFPERVRTLANLHAKIALGPHAAMVGSANFTRGGLKRNYELGMLIEEPAVLAQLRRWFDGLWDQADALRSKERFLELCSGGAPSDPLERHAWELGSARFVGGYLKELGRMIRRFGLKSDDPRLAMNLPRNFGPDSRSGILSVSVGRRYVAYATTSYFVDRDAVLVLSLPQDCAYLDSEEVDLGDISFGRQSGERREDVPYYAHIPFFEDDGRLTAEVRKCWYRQIEYELQRAKASPWKRYHQEAFYRAATDPKLRQRLVRSVR</sequence>
<reference evidence="2" key="1">
    <citation type="journal article" date="2020" name="mSystems">
        <title>Genome- and Community-Level Interaction Insights into Carbon Utilization and Element Cycling Functions of Hydrothermarchaeota in Hydrothermal Sediment.</title>
        <authorList>
            <person name="Zhou Z."/>
            <person name="Liu Y."/>
            <person name="Xu W."/>
            <person name="Pan J."/>
            <person name="Luo Z.H."/>
            <person name="Li M."/>
        </authorList>
    </citation>
    <scope>NUCLEOTIDE SEQUENCE [LARGE SCALE GENOMIC DNA]</scope>
    <source>
        <strain evidence="2">HyVt-570</strain>
    </source>
</reference>
<feature type="domain" description="Phospholipase D-like" evidence="1">
    <location>
        <begin position="110"/>
        <end position="196"/>
    </location>
</feature>
<proteinExistence type="predicted"/>
<dbReference type="EMBL" id="DRPZ01000197">
    <property type="protein sequence ID" value="HGY09903.1"/>
    <property type="molecule type" value="Genomic_DNA"/>
</dbReference>
<gene>
    <name evidence="2" type="ORF">ENK37_07615</name>
</gene>
<protein>
    <recommendedName>
        <fullName evidence="1">Phospholipase D-like domain-containing protein</fullName>
    </recommendedName>
</protein>
<name>A0A7C4VDY2_9DEIN</name>
<evidence type="ECO:0000313" key="2">
    <source>
        <dbReference type="EMBL" id="HGY09903.1"/>
    </source>
</evidence>
<evidence type="ECO:0000259" key="1">
    <source>
        <dbReference type="Pfam" id="PF13091"/>
    </source>
</evidence>
<dbReference type="Gene3D" id="3.30.870.10">
    <property type="entry name" value="Endonuclease Chain A"/>
    <property type="match status" value="1"/>
</dbReference>
<comment type="caution">
    <text evidence="2">The sequence shown here is derived from an EMBL/GenBank/DDBJ whole genome shotgun (WGS) entry which is preliminary data.</text>
</comment>
<accession>A0A7C4VDY2</accession>
<dbReference type="Pfam" id="PF13091">
    <property type="entry name" value="PLDc_2"/>
    <property type="match status" value="1"/>
</dbReference>
<dbReference type="SUPFAM" id="SSF56024">
    <property type="entry name" value="Phospholipase D/nuclease"/>
    <property type="match status" value="1"/>
</dbReference>